<dbReference type="Gene3D" id="3.40.50.150">
    <property type="entry name" value="Vaccinia Virus protein VP39"/>
    <property type="match status" value="1"/>
</dbReference>
<dbReference type="CDD" id="cd02440">
    <property type="entry name" value="AdoMet_MTases"/>
    <property type="match status" value="1"/>
</dbReference>
<dbReference type="RefSeq" id="WP_406695909.1">
    <property type="nucleotide sequence ID" value="NZ_CP155447.1"/>
</dbReference>
<dbReference type="InterPro" id="IPR029063">
    <property type="entry name" value="SAM-dependent_MTases_sf"/>
</dbReference>
<keyword evidence="1" id="KW-0808">Transferase</keyword>
<dbReference type="AlphaFoldDB" id="A0AAU7CCI1"/>
<organism evidence="2">
    <name type="scientific">Singulisphaera sp. Ch08</name>
    <dbReference type="NCBI Taxonomy" id="3120278"/>
    <lineage>
        <taxon>Bacteria</taxon>
        <taxon>Pseudomonadati</taxon>
        <taxon>Planctomycetota</taxon>
        <taxon>Planctomycetia</taxon>
        <taxon>Isosphaerales</taxon>
        <taxon>Isosphaeraceae</taxon>
        <taxon>Singulisphaera</taxon>
    </lineage>
</organism>
<keyword evidence="2" id="KW-0489">Methyltransferase</keyword>
<evidence type="ECO:0000313" key="2">
    <source>
        <dbReference type="EMBL" id="XBH03172.1"/>
    </source>
</evidence>
<gene>
    <name evidence="2" type="ORF">V5E97_33430</name>
</gene>
<dbReference type="GO" id="GO:0008168">
    <property type="term" value="F:methyltransferase activity"/>
    <property type="evidence" value="ECO:0007669"/>
    <property type="project" value="UniProtKB-KW"/>
</dbReference>
<protein>
    <submittedName>
        <fullName evidence="2">Methyltransferase domain-containing protein</fullName>
    </submittedName>
</protein>
<name>A0AAU7CCI1_9BACT</name>
<dbReference type="EMBL" id="CP155447">
    <property type="protein sequence ID" value="XBH03172.1"/>
    <property type="molecule type" value="Genomic_DNA"/>
</dbReference>
<dbReference type="Pfam" id="PF13489">
    <property type="entry name" value="Methyltransf_23"/>
    <property type="match status" value="1"/>
</dbReference>
<accession>A0AAU7CCI1</accession>
<proteinExistence type="predicted"/>
<dbReference type="PANTHER" id="PTHR43861">
    <property type="entry name" value="TRANS-ACONITATE 2-METHYLTRANSFERASE-RELATED"/>
    <property type="match status" value="1"/>
</dbReference>
<evidence type="ECO:0000256" key="1">
    <source>
        <dbReference type="ARBA" id="ARBA00022679"/>
    </source>
</evidence>
<reference evidence="2" key="1">
    <citation type="submission" date="2024-05" db="EMBL/GenBank/DDBJ databases">
        <title>Planctomycetes of the genus Singulisphaera possess chitinolytic capabilities.</title>
        <authorList>
            <person name="Ivanova A."/>
        </authorList>
    </citation>
    <scope>NUCLEOTIDE SEQUENCE</scope>
    <source>
        <strain evidence="2">Ch08T</strain>
    </source>
</reference>
<dbReference type="PANTHER" id="PTHR43861:SF3">
    <property type="entry name" value="PUTATIVE (AFU_ORTHOLOGUE AFUA_2G14390)-RELATED"/>
    <property type="match status" value="1"/>
</dbReference>
<sequence>MSTAQMDVSAEWVPYLRRYRDGEWRDRIFRDMVADDARRMGRGPTILDIGCGRGLDGSVPLQQSIADLADHYIGIEPDPEIPLADYFDETHRALFEKALIRPGSIDLAFAVMVLEHLPSPQGFWEKLWESLREGGVFWAMTVDGRHPFARASRWADRLRLKSRYLSLLHGERGIERYEDYPVYYRTNTPAQVRCHAARFRSVEFINLSRVGQWNAYLPRPLRPLADSWDRRAIRHGRPGTLLVIRAVK</sequence>
<dbReference type="SUPFAM" id="SSF53335">
    <property type="entry name" value="S-adenosyl-L-methionine-dependent methyltransferases"/>
    <property type="match status" value="1"/>
</dbReference>
<dbReference type="GO" id="GO:0032259">
    <property type="term" value="P:methylation"/>
    <property type="evidence" value="ECO:0007669"/>
    <property type="project" value="UniProtKB-KW"/>
</dbReference>